<reference evidence="2 3" key="1">
    <citation type="journal article" date="2024" name="BMC Genomics">
        <title>Genome assembly of redclaw crayfish (Cherax quadricarinatus) provides insights into its immune adaptation and hypoxia tolerance.</title>
        <authorList>
            <person name="Liu Z."/>
            <person name="Zheng J."/>
            <person name="Li H."/>
            <person name="Fang K."/>
            <person name="Wang S."/>
            <person name="He J."/>
            <person name="Zhou D."/>
            <person name="Weng S."/>
            <person name="Chi M."/>
            <person name="Gu Z."/>
            <person name="He J."/>
            <person name="Li F."/>
            <person name="Wang M."/>
        </authorList>
    </citation>
    <scope>NUCLEOTIDE SEQUENCE [LARGE SCALE GENOMIC DNA]</scope>
    <source>
        <strain evidence="2">ZL_2023a</strain>
    </source>
</reference>
<keyword evidence="3" id="KW-1185">Reference proteome</keyword>
<gene>
    <name evidence="2" type="ORF">OTU49_001796</name>
</gene>
<feature type="non-terminal residue" evidence="2">
    <location>
        <position position="153"/>
    </location>
</feature>
<organism evidence="2 3">
    <name type="scientific">Cherax quadricarinatus</name>
    <name type="common">Australian red claw crayfish</name>
    <dbReference type="NCBI Taxonomy" id="27406"/>
    <lineage>
        <taxon>Eukaryota</taxon>
        <taxon>Metazoa</taxon>
        <taxon>Ecdysozoa</taxon>
        <taxon>Arthropoda</taxon>
        <taxon>Crustacea</taxon>
        <taxon>Multicrustacea</taxon>
        <taxon>Malacostraca</taxon>
        <taxon>Eumalacostraca</taxon>
        <taxon>Eucarida</taxon>
        <taxon>Decapoda</taxon>
        <taxon>Pleocyemata</taxon>
        <taxon>Astacidea</taxon>
        <taxon>Parastacoidea</taxon>
        <taxon>Parastacidae</taxon>
        <taxon>Cherax</taxon>
    </lineage>
</organism>
<feature type="region of interest" description="Disordered" evidence="1">
    <location>
        <begin position="74"/>
        <end position="99"/>
    </location>
</feature>
<name>A0AAW0XRR6_CHEQU</name>
<proteinExistence type="predicted"/>
<evidence type="ECO:0000256" key="1">
    <source>
        <dbReference type="SAM" id="MobiDB-lite"/>
    </source>
</evidence>
<protein>
    <submittedName>
        <fullName evidence="2">Uncharacterized protein</fullName>
    </submittedName>
</protein>
<dbReference type="AlphaFoldDB" id="A0AAW0XRR6"/>
<dbReference type="Proteomes" id="UP001445076">
    <property type="component" value="Unassembled WGS sequence"/>
</dbReference>
<accession>A0AAW0XRR6</accession>
<feature type="compositionally biased region" description="Polar residues" evidence="1">
    <location>
        <begin position="83"/>
        <end position="99"/>
    </location>
</feature>
<sequence length="153" mass="16293">KDVEANVTVAVRVLTPDTLAHAAPIILTPTTPAHLTQGWTPQGGGGLGRVMEGVLRAVGDAAHTVQVVSMYPYGGQIHPDHPQPSSSTADLTHSRPRATTPTVHSACVWVSVKKERGDFMDPVKLKGLMALHSHQIEALTNLTVVRESSTVVR</sequence>
<comment type="caution">
    <text evidence="2">The sequence shown here is derived from an EMBL/GenBank/DDBJ whole genome shotgun (WGS) entry which is preliminary data.</text>
</comment>
<feature type="non-terminal residue" evidence="2">
    <location>
        <position position="1"/>
    </location>
</feature>
<evidence type="ECO:0000313" key="3">
    <source>
        <dbReference type="Proteomes" id="UP001445076"/>
    </source>
</evidence>
<evidence type="ECO:0000313" key="2">
    <source>
        <dbReference type="EMBL" id="KAK8742315.1"/>
    </source>
</evidence>
<dbReference type="EMBL" id="JARKIK010000028">
    <property type="protein sequence ID" value="KAK8742315.1"/>
    <property type="molecule type" value="Genomic_DNA"/>
</dbReference>